<evidence type="ECO:0008006" key="11">
    <source>
        <dbReference type="Google" id="ProtNLM"/>
    </source>
</evidence>
<keyword evidence="10" id="KW-1185">Reference proteome</keyword>
<keyword evidence="7" id="KW-0472">Membrane</keyword>
<feature type="region of interest" description="Disordered" evidence="8">
    <location>
        <begin position="1"/>
        <end position="22"/>
    </location>
</feature>
<dbReference type="PANTHER" id="PTHR11706:SF77">
    <property type="entry name" value="METAL TRANSPORTER NRAMP5"/>
    <property type="match status" value="1"/>
</dbReference>
<protein>
    <recommendedName>
        <fullName evidence="11">Natural resistance-associated macrophage protein 1</fullName>
    </recommendedName>
</protein>
<dbReference type="GO" id="GO:0005384">
    <property type="term" value="F:manganese ion transmembrane transporter activity"/>
    <property type="evidence" value="ECO:0007669"/>
    <property type="project" value="TreeGrafter"/>
</dbReference>
<dbReference type="GO" id="GO:0015086">
    <property type="term" value="F:cadmium ion transmembrane transporter activity"/>
    <property type="evidence" value="ECO:0007669"/>
    <property type="project" value="TreeGrafter"/>
</dbReference>
<evidence type="ECO:0000256" key="6">
    <source>
        <dbReference type="ARBA" id="ARBA00023065"/>
    </source>
</evidence>
<dbReference type="PANTHER" id="PTHR11706">
    <property type="entry name" value="SOLUTE CARRIER PROTEIN FAMILY 11 MEMBER"/>
    <property type="match status" value="1"/>
</dbReference>
<evidence type="ECO:0000256" key="7">
    <source>
        <dbReference type="ARBA" id="ARBA00023136"/>
    </source>
</evidence>
<keyword evidence="6" id="KW-0406">Ion transport</keyword>
<dbReference type="Proteomes" id="UP001415857">
    <property type="component" value="Unassembled WGS sequence"/>
</dbReference>
<evidence type="ECO:0000256" key="1">
    <source>
        <dbReference type="ARBA" id="ARBA00004141"/>
    </source>
</evidence>
<evidence type="ECO:0000256" key="4">
    <source>
        <dbReference type="ARBA" id="ARBA00022692"/>
    </source>
</evidence>
<keyword evidence="3" id="KW-0813">Transport</keyword>
<proteinExistence type="inferred from homology"/>
<name>A0AAP0NE59_LIQFO</name>
<dbReference type="EMBL" id="JBBPBK010000014">
    <property type="protein sequence ID" value="KAK9270140.1"/>
    <property type="molecule type" value="Genomic_DNA"/>
</dbReference>
<evidence type="ECO:0000256" key="8">
    <source>
        <dbReference type="SAM" id="MobiDB-lite"/>
    </source>
</evidence>
<dbReference type="InterPro" id="IPR001046">
    <property type="entry name" value="NRAMP_fam"/>
</dbReference>
<comment type="similarity">
    <text evidence="2">Belongs to the NRAMP (TC 2.A.55) family.</text>
</comment>
<accession>A0AAP0NE59</accession>
<gene>
    <name evidence="9" type="ORF">L1049_025716</name>
</gene>
<evidence type="ECO:0000256" key="5">
    <source>
        <dbReference type="ARBA" id="ARBA00022989"/>
    </source>
</evidence>
<reference evidence="9 10" key="1">
    <citation type="journal article" date="2024" name="Plant J.">
        <title>Genome sequences and population genomics reveal climatic adaptation and genomic divergence between two closely related sweetgum species.</title>
        <authorList>
            <person name="Xu W.Q."/>
            <person name="Ren C.Q."/>
            <person name="Zhang X.Y."/>
            <person name="Comes H.P."/>
            <person name="Liu X.H."/>
            <person name="Li Y.G."/>
            <person name="Kettle C.J."/>
            <person name="Jalonen R."/>
            <person name="Gaisberger H."/>
            <person name="Ma Y.Z."/>
            <person name="Qiu Y.X."/>
        </authorList>
    </citation>
    <scope>NUCLEOTIDE SEQUENCE [LARGE SCALE GENOMIC DNA]</scope>
    <source>
        <strain evidence="9">Hangzhou</strain>
    </source>
</reference>
<dbReference type="GO" id="GO:0034755">
    <property type="term" value="P:iron ion transmembrane transport"/>
    <property type="evidence" value="ECO:0007669"/>
    <property type="project" value="TreeGrafter"/>
</dbReference>
<keyword evidence="4" id="KW-0812">Transmembrane</keyword>
<organism evidence="9 10">
    <name type="scientific">Liquidambar formosana</name>
    <name type="common">Formosan gum</name>
    <dbReference type="NCBI Taxonomy" id="63359"/>
    <lineage>
        <taxon>Eukaryota</taxon>
        <taxon>Viridiplantae</taxon>
        <taxon>Streptophyta</taxon>
        <taxon>Embryophyta</taxon>
        <taxon>Tracheophyta</taxon>
        <taxon>Spermatophyta</taxon>
        <taxon>Magnoliopsida</taxon>
        <taxon>eudicotyledons</taxon>
        <taxon>Gunneridae</taxon>
        <taxon>Pentapetalae</taxon>
        <taxon>Saxifragales</taxon>
        <taxon>Altingiaceae</taxon>
        <taxon>Liquidambar</taxon>
    </lineage>
</organism>
<comment type="caution">
    <text evidence="9">The sequence shown here is derived from an EMBL/GenBank/DDBJ whole genome shotgun (WGS) entry which is preliminary data.</text>
</comment>
<evidence type="ECO:0000313" key="10">
    <source>
        <dbReference type="Proteomes" id="UP001415857"/>
    </source>
</evidence>
<evidence type="ECO:0000256" key="3">
    <source>
        <dbReference type="ARBA" id="ARBA00022448"/>
    </source>
</evidence>
<evidence type="ECO:0000313" key="9">
    <source>
        <dbReference type="EMBL" id="KAK9270140.1"/>
    </source>
</evidence>
<dbReference type="AlphaFoldDB" id="A0AAP0NE59"/>
<dbReference type="GO" id="GO:0005886">
    <property type="term" value="C:plasma membrane"/>
    <property type="evidence" value="ECO:0007669"/>
    <property type="project" value="TreeGrafter"/>
</dbReference>
<sequence length="113" mass="12579">MRSLQQEQEMSGSALPPRLGGSNRLVCVDVSPPPNQQKPGWRKFLSYLGSGFLVSMAYIDPGNLETDLQAGANHGFELLWVVLRRIGFCSHNPVAHCKSWCKHWQASIRAMQG</sequence>
<comment type="subcellular location">
    <subcellularLocation>
        <location evidence="1">Membrane</location>
        <topology evidence="1">Multi-pass membrane protein</topology>
    </subcellularLocation>
</comment>
<feature type="compositionally biased region" description="Polar residues" evidence="8">
    <location>
        <begin position="1"/>
        <end position="11"/>
    </location>
</feature>
<evidence type="ECO:0000256" key="2">
    <source>
        <dbReference type="ARBA" id="ARBA00009965"/>
    </source>
</evidence>
<keyword evidence="5" id="KW-1133">Transmembrane helix</keyword>